<dbReference type="RefSeq" id="WP_014993312.1">
    <property type="nucleotide sequence ID" value="NZ_CP012331.1"/>
</dbReference>
<evidence type="ECO:0000313" key="3">
    <source>
        <dbReference type="Proteomes" id="UP001107961"/>
    </source>
</evidence>
<dbReference type="Gene3D" id="3.30.70.100">
    <property type="match status" value="1"/>
</dbReference>
<dbReference type="PANTHER" id="PTHR41521:SF4">
    <property type="entry name" value="BLR0684 PROTEIN"/>
    <property type="match status" value="1"/>
</dbReference>
<evidence type="ECO:0000259" key="1">
    <source>
        <dbReference type="Pfam" id="PF07045"/>
    </source>
</evidence>
<dbReference type="InterPro" id="IPR011008">
    <property type="entry name" value="Dimeric_a/b-barrel"/>
</dbReference>
<name>A0A9Q3W0Q0_9GAMM</name>
<protein>
    <submittedName>
        <fullName evidence="2">DUF1330 domain-containing protein</fullName>
    </submittedName>
</protein>
<proteinExistence type="predicted"/>
<dbReference type="Pfam" id="PF07045">
    <property type="entry name" value="DUF1330"/>
    <property type="match status" value="1"/>
</dbReference>
<gene>
    <name evidence="2" type="ORF">LZG35_00635</name>
</gene>
<dbReference type="EMBL" id="JAJVKT010000001">
    <property type="protein sequence ID" value="MCE7507123.1"/>
    <property type="molecule type" value="Genomic_DNA"/>
</dbReference>
<dbReference type="Proteomes" id="UP001107961">
    <property type="component" value="Unassembled WGS sequence"/>
</dbReference>
<dbReference type="SUPFAM" id="SSF54909">
    <property type="entry name" value="Dimeric alpha+beta barrel"/>
    <property type="match status" value="1"/>
</dbReference>
<organism evidence="2 3">
    <name type="scientific">Alloalcanivorax xenomutans</name>
    <dbReference type="NCBI Taxonomy" id="1094342"/>
    <lineage>
        <taxon>Bacteria</taxon>
        <taxon>Pseudomonadati</taxon>
        <taxon>Pseudomonadota</taxon>
        <taxon>Gammaproteobacteria</taxon>
        <taxon>Oceanospirillales</taxon>
        <taxon>Alcanivoracaceae</taxon>
        <taxon>Alloalcanivorax</taxon>
    </lineage>
</organism>
<sequence>MTVYALAQITITDRDAYQRYLSRFMEVFQQFRGRLLAADEAPEQVEGEWGYQKAILMSFPDAQAFREWSQSEQYITIARDRKAGSHGVVLLLQGLQ</sequence>
<feature type="domain" description="DUF1330" evidence="1">
    <location>
        <begin position="2"/>
        <end position="94"/>
    </location>
</feature>
<dbReference type="KEGG" id="axe:P40_04480"/>
<reference evidence="2" key="1">
    <citation type="submission" date="2022-01" db="EMBL/GenBank/DDBJ databases">
        <authorList>
            <person name="Karlyshev A.V."/>
            <person name="Jaspars M."/>
        </authorList>
    </citation>
    <scope>NUCLEOTIDE SEQUENCE</scope>
    <source>
        <strain evidence="2">AGSA3-2</strain>
    </source>
</reference>
<comment type="caution">
    <text evidence="2">The sequence shown here is derived from an EMBL/GenBank/DDBJ whole genome shotgun (WGS) entry which is preliminary data.</text>
</comment>
<evidence type="ECO:0000313" key="2">
    <source>
        <dbReference type="EMBL" id="MCE7507123.1"/>
    </source>
</evidence>
<dbReference type="PANTHER" id="PTHR41521">
    <property type="match status" value="1"/>
</dbReference>
<keyword evidence="3" id="KW-1185">Reference proteome</keyword>
<dbReference type="InterPro" id="IPR010753">
    <property type="entry name" value="DUF1330"/>
</dbReference>
<accession>A0A9Q3W0Q0</accession>
<dbReference type="AlphaFoldDB" id="A0A9Q3W0Q0"/>